<reference evidence="3 4" key="1">
    <citation type="journal article" date="2015" name="Genome Biol. Evol.">
        <title>Comparative Genomics of a Bacterivorous Green Alga Reveals Evolutionary Causalities and Consequences of Phago-Mixotrophic Mode of Nutrition.</title>
        <authorList>
            <person name="Burns J.A."/>
            <person name="Paasch A."/>
            <person name="Narechania A."/>
            <person name="Kim E."/>
        </authorList>
    </citation>
    <scope>NUCLEOTIDE SEQUENCE [LARGE SCALE GENOMIC DNA]</scope>
    <source>
        <strain evidence="3 4">PLY_AMNH</strain>
    </source>
</reference>
<organism evidence="3 4">
    <name type="scientific">Cymbomonas tetramitiformis</name>
    <dbReference type="NCBI Taxonomy" id="36881"/>
    <lineage>
        <taxon>Eukaryota</taxon>
        <taxon>Viridiplantae</taxon>
        <taxon>Chlorophyta</taxon>
        <taxon>Pyramimonadophyceae</taxon>
        <taxon>Pyramimonadales</taxon>
        <taxon>Pyramimonadaceae</taxon>
        <taxon>Cymbomonas</taxon>
    </lineage>
</organism>
<evidence type="ECO:0008006" key="5">
    <source>
        <dbReference type="Google" id="ProtNLM"/>
    </source>
</evidence>
<sequence length="388" mass="43246">MPSSTQATLSDRRRDSGTHAAGRRATILPRVYFAHFAKTKSKGFWAFVSNFFRDLRACLISCSQESVVALGMMLLGAFTLLYFLHFMAYFGAGHDINAFVEYFGLPSFLTMTYRASSPPPPVVSLHQPPPQPPVIKERKLSLTVIEPHMKREVAATAAAHMASVSEAAVGGTNGSFPLGASMQAVGAQGCTHQELPDKEGEPGFAGYLNGAKADRRFLGRIFLISNDHRCVVKLPREFLAEEAPGEEDLVVRQNRMTTIRLWNARTDAAFFDAIPSPTARYLGMRERAPELRRQQKPPLLYTVNFRGSPLYPINGTLQVDGRPEDFNGVCSPSSRFAILRFYRMLHPEARIVLVGTEFPNERKVRDFRGDRQRALINGMPNVVQLPCR</sequence>
<protein>
    <recommendedName>
        <fullName evidence="5">Transmembrane protein</fullName>
    </recommendedName>
</protein>
<gene>
    <name evidence="3" type="ORF">CYMTET_26756</name>
</gene>
<evidence type="ECO:0000313" key="4">
    <source>
        <dbReference type="Proteomes" id="UP001190700"/>
    </source>
</evidence>
<name>A0AAE0FRV0_9CHLO</name>
<keyword evidence="2" id="KW-0812">Transmembrane</keyword>
<feature type="transmembrane region" description="Helical" evidence="2">
    <location>
        <begin position="67"/>
        <end position="90"/>
    </location>
</feature>
<accession>A0AAE0FRV0</accession>
<comment type="caution">
    <text evidence="3">The sequence shown here is derived from an EMBL/GenBank/DDBJ whole genome shotgun (WGS) entry which is preliminary data.</text>
</comment>
<feature type="region of interest" description="Disordered" evidence="1">
    <location>
        <begin position="1"/>
        <end position="20"/>
    </location>
</feature>
<dbReference type="AlphaFoldDB" id="A0AAE0FRV0"/>
<dbReference type="EMBL" id="LGRX02014502">
    <property type="protein sequence ID" value="KAK3264510.1"/>
    <property type="molecule type" value="Genomic_DNA"/>
</dbReference>
<keyword evidence="2" id="KW-0472">Membrane</keyword>
<evidence type="ECO:0000256" key="1">
    <source>
        <dbReference type="SAM" id="MobiDB-lite"/>
    </source>
</evidence>
<proteinExistence type="predicted"/>
<evidence type="ECO:0000313" key="3">
    <source>
        <dbReference type="EMBL" id="KAK3264510.1"/>
    </source>
</evidence>
<keyword evidence="2" id="KW-1133">Transmembrane helix</keyword>
<dbReference type="Proteomes" id="UP001190700">
    <property type="component" value="Unassembled WGS sequence"/>
</dbReference>
<evidence type="ECO:0000256" key="2">
    <source>
        <dbReference type="SAM" id="Phobius"/>
    </source>
</evidence>
<keyword evidence="4" id="KW-1185">Reference proteome</keyword>